<dbReference type="InterPro" id="IPR036249">
    <property type="entry name" value="Thioredoxin-like_sf"/>
</dbReference>
<sequence>MASYKLVYFNVMGLGEPIRFLLSYGGVEFEDIRVNRSSEEWANMKPMTPFGQLPTLEINGKVYSQTLSICRYLAKQFNLLGETDLDTLQIDAIASALYDFRQLAISSYYRETDPALKAKKKIDVMTRVYPFYLSKLEDLAKNNGGYLHGNQLSYADLFFVAISDSLNTAYESDITTDKPHLKSLKEKVLAHENIKSWIEKRPKECSGSMIPRLQVSNTRLAQAASGCVEVLPILNKAECGNTAKMRAPTSLAGSYNTSIWEFPVTYTGIINKFHEDVGEESLSHEMKPHKCSALNTRNIRYKFTKPKIFTFIQQPHITGYILPSEQGCNQ</sequence>
<dbReference type="InterPro" id="IPR036282">
    <property type="entry name" value="Glutathione-S-Trfase_C_sf"/>
</dbReference>
<reference evidence="8 9" key="1">
    <citation type="submission" date="2015-07" db="EMBL/GenBank/DDBJ databases">
        <title>The genome of Melipona quadrifasciata.</title>
        <authorList>
            <person name="Pan H."/>
            <person name="Kapheim K."/>
        </authorList>
    </citation>
    <scope>NUCLEOTIDE SEQUENCE [LARGE SCALE GENOMIC DNA]</scope>
    <source>
        <strain evidence="8">0111107301</strain>
        <tissue evidence="8">Whole body</tissue>
    </source>
</reference>
<evidence type="ECO:0000313" key="8">
    <source>
        <dbReference type="EMBL" id="KOX68251.1"/>
    </source>
</evidence>
<evidence type="ECO:0000259" key="7">
    <source>
        <dbReference type="PROSITE" id="PS50405"/>
    </source>
</evidence>
<dbReference type="InterPro" id="IPR040079">
    <property type="entry name" value="Glutathione_S-Trfase"/>
</dbReference>
<dbReference type="InterPro" id="IPR004046">
    <property type="entry name" value="GST_C"/>
</dbReference>
<evidence type="ECO:0000256" key="2">
    <source>
        <dbReference type="ARBA" id="ARBA00012452"/>
    </source>
</evidence>
<dbReference type="SFLD" id="SFLDG01205">
    <property type="entry name" value="AMPS.1"/>
    <property type="match status" value="1"/>
</dbReference>
<dbReference type="AlphaFoldDB" id="A0A0N0U364"/>
<dbReference type="PROSITE" id="PS50405">
    <property type="entry name" value="GST_CTER"/>
    <property type="match status" value="1"/>
</dbReference>
<dbReference type="InterPro" id="IPR050213">
    <property type="entry name" value="GST_superfamily"/>
</dbReference>
<keyword evidence="3 8" id="KW-0808">Transferase</keyword>
<dbReference type="FunFam" id="3.40.30.10:FF:000035">
    <property type="entry name" value="hematopoietic prostaglandin D synthase"/>
    <property type="match status" value="1"/>
</dbReference>
<dbReference type="PROSITE" id="PS50404">
    <property type="entry name" value="GST_NTER"/>
    <property type="match status" value="1"/>
</dbReference>
<proteinExistence type="inferred from homology"/>
<dbReference type="Pfam" id="PF14497">
    <property type="entry name" value="GST_C_3"/>
    <property type="match status" value="1"/>
</dbReference>
<dbReference type="GO" id="GO:0004602">
    <property type="term" value="F:glutathione peroxidase activity"/>
    <property type="evidence" value="ECO:0007669"/>
    <property type="project" value="UniProtKB-ARBA"/>
</dbReference>
<dbReference type="Gene3D" id="1.20.1050.10">
    <property type="match status" value="1"/>
</dbReference>
<comment type="catalytic activity">
    <reaction evidence="5">
        <text>RX + glutathione = an S-substituted glutathione + a halide anion + H(+)</text>
        <dbReference type="Rhea" id="RHEA:16437"/>
        <dbReference type="ChEBI" id="CHEBI:15378"/>
        <dbReference type="ChEBI" id="CHEBI:16042"/>
        <dbReference type="ChEBI" id="CHEBI:17792"/>
        <dbReference type="ChEBI" id="CHEBI:57925"/>
        <dbReference type="ChEBI" id="CHEBI:90779"/>
        <dbReference type="EC" id="2.5.1.18"/>
    </reaction>
</comment>
<dbReference type="Proteomes" id="UP000053105">
    <property type="component" value="Unassembled WGS sequence"/>
</dbReference>
<dbReference type="InterPro" id="IPR010987">
    <property type="entry name" value="Glutathione-S-Trfase_C-like"/>
</dbReference>
<feature type="domain" description="GST C-terminal" evidence="7">
    <location>
        <begin position="83"/>
        <end position="206"/>
    </location>
</feature>
<evidence type="ECO:0000259" key="6">
    <source>
        <dbReference type="PROSITE" id="PS50404"/>
    </source>
</evidence>
<dbReference type="SFLD" id="SFLDS00019">
    <property type="entry name" value="Glutathione_Transferase_(cytos"/>
    <property type="match status" value="1"/>
</dbReference>
<dbReference type="SFLD" id="SFLDG00363">
    <property type="entry name" value="AMPS_(cytGST):_Alpha-__Mu-__Pi"/>
    <property type="match status" value="1"/>
</dbReference>
<dbReference type="PANTHER" id="PTHR11571">
    <property type="entry name" value="GLUTATHIONE S-TRANSFERASE"/>
    <property type="match status" value="1"/>
</dbReference>
<dbReference type="GO" id="GO:0006749">
    <property type="term" value="P:glutathione metabolic process"/>
    <property type="evidence" value="ECO:0007669"/>
    <property type="project" value="TreeGrafter"/>
</dbReference>
<organism evidence="8 9">
    <name type="scientific">Melipona quadrifasciata</name>
    <dbReference type="NCBI Taxonomy" id="166423"/>
    <lineage>
        <taxon>Eukaryota</taxon>
        <taxon>Metazoa</taxon>
        <taxon>Ecdysozoa</taxon>
        <taxon>Arthropoda</taxon>
        <taxon>Hexapoda</taxon>
        <taxon>Insecta</taxon>
        <taxon>Pterygota</taxon>
        <taxon>Neoptera</taxon>
        <taxon>Endopterygota</taxon>
        <taxon>Hymenoptera</taxon>
        <taxon>Apocrita</taxon>
        <taxon>Aculeata</taxon>
        <taxon>Apoidea</taxon>
        <taxon>Anthophila</taxon>
        <taxon>Apidae</taxon>
        <taxon>Melipona</taxon>
    </lineage>
</organism>
<dbReference type="Pfam" id="PF02798">
    <property type="entry name" value="GST_N"/>
    <property type="match status" value="1"/>
</dbReference>
<dbReference type="InterPro" id="IPR004045">
    <property type="entry name" value="Glutathione_S-Trfase_N"/>
</dbReference>
<dbReference type="OrthoDB" id="414243at2759"/>
<dbReference type="GO" id="GO:0004364">
    <property type="term" value="F:glutathione transferase activity"/>
    <property type="evidence" value="ECO:0007669"/>
    <property type="project" value="UniProtKB-EC"/>
</dbReference>
<comment type="subunit">
    <text evidence="1">Homodimer.</text>
</comment>
<dbReference type="FunFam" id="1.20.1050.10:FF:000030">
    <property type="entry name" value="Glutathione S-transferase S1"/>
    <property type="match status" value="1"/>
</dbReference>
<protein>
    <recommendedName>
        <fullName evidence="2">glutathione transferase</fullName>
        <ecNumber evidence="2">2.5.1.18</ecNumber>
    </recommendedName>
</protein>
<evidence type="ECO:0000256" key="3">
    <source>
        <dbReference type="ARBA" id="ARBA00022679"/>
    </source>
</evidence>
<keyword evidence="9" id="KW-1185">Reference proteome</keyword>
<dbReference type="EMBL" id="KQ435944">
    <property type="protein sequence ID" value="KOX68251.1"/>
    <property type="molecule type" value="Genomic_DNA"/>
</dbReference>
<dbReference type="CDD" id="cd03039">
    <property type="entry name" value="GST_N_Sigma_like"/>
    <property type="match status" value="1"/>
</dbReference>
<dbReference type="STRING" id="166423.A0A0N0U364"/>
<accession>A0A0N0U364</accession>
<dbReference type="CDD" id="cd03192">
    <property type="entry name" value="GST_C_Sigma_like"/>
    <property type="match status" value="1"/>
</dbReference>
<gene>
    <name evidence="8" type="ORF">WN51_06145</name>
</gene>
<evidence type="ECO:0000256" key="5">
    <source>
        <dbReference type="ARBA" id="ARBA00047960"/>
    </source>
</evidence>
<dbReference type="SUPFAM" id="SSF47616">
    <property type="entry name" value="GST C-terminal domain-like"/>
    <property type="match status" value="1"/>
</dbReference>
<dbReference type="SUPFAM" id="SSF52833">
    <property type="entry name" value="Thioredoxin-like"/>
    <property type="match status" value="1"/>
</dbReference>
<name>A0A0N0U364_9HYME</name>
<evidence type="ECO:0000313" key="9">
    <source>
        <dbReference type="Proteomes" id="UP000053105"/>
    </source>
</evidence>
<evidence type="ECO:0000256" key="1">
    <source>
        <dbReference type="ARBA" id="ARBA00011738"/>
    </source>
</evidence>
<dbReference type="PANTHER" id="PTHR11571:SF224">
    <property type="entry name" value="HEMATOPOIETIC PROSTAGLANDIN D SYNTHASE"/>
    <property type="match status" value="1"/>
</dbReference>
<dbReference type="Gene3D" id="3.40.30.10">
    <property type="entry name" value="Glutaredoxin"/>
    <property type="match status" value="1"/>
</dbReference>
<feature type="domain" description="GST N-terminal" evidence="6">
    <location>
        <begin position="2"/>
        <end position="81"/>
    </location>
</feature>
<evidence type="ECO:0000256" key="4">
    <source>
        <dbReference type="ARBA" id="ARBA00038317"/>
    </source>
</evidence>
<dbReference type="EC" id="2.5.1.18" evidence="2"/>
<comment type="similarity">
    <text evidence="4">Belongs to the GST superfamily. Sigma family.</text>
</comment>